<feature type="chain" id="PRO_5045340220" description="Beta-lactamase" evidence="3">
    <location>
        <begin position="28"/>
        <end position="368"/>
    </location>
</feature>
<keyword evidence="3" id="KW-0732">Signal</keyword>
<reference evidence="6" key="1">
    <citation type="journal article" date="2019" name="Int. J. Syst. Evol. Microbiol.">
        <title>The Global Catalogue of Microorganisms (GCM) 10K type strain sequencing project: providing services to taxonomists for standard genome sequencing and annotation.</title>
        <authorList>
            <consortium name="The Broad Institute Genomics Platform"/>
            <consortium name="The Broad Institute Genome Sequencing Center for Infectious Disease"/>
            <person name="Wu L."/>
            <person name="Ma J."/>
        </authorList>
    </citation>
    <scope>NUCLEOTIDE SEQUENCE [LARGE SCALE GENOMIC DNA]</scope>
    <source>
        <strain evidence="6">CGMCC 4.7638</strain>
    </source>
</reference>
<accession>A0ABW5HPM0</accession>
<proteinExistence type="predicted"/>
<dbReference type="EMBL" id="JBHUKQ010000001">
    <property type="protein sequence ID" value="MFD2478652.1"/>
    <property type="molecule type" value="Genomic_DNA"/>
</dbReference>
<dbReference type="GO" id="GO:0016787">
    <property type="term" value="F:hydrolase activity"/>
    <property type="evidence" value="ECO:0007669"/>
    <property type="project" value="UniProtKB-KW"/>
</dbReference>
<name>A0ABW5HPM0_9PSEU</name>
<evidence type="ECO:0000256" key="1">
    <source>
        <dbReference type="ARBA" id="ARBA00018879"/>
    </source>
</evidence>
<dbReference type="Gene3D" id="3.40.710.10">
    <property type="entry name" value="DD-peptidase/beta-lactamase superfamily"/>
    <property type="match status" value="1"/>
</dbReference>
<dbReference type="InterPro" id="IPR000871">
    <property type="entry name" value="Beta-lactam_class-A"/>
</dbReference>
<dbReference type="Pfam" id="PF13354">
    <property type="entry name" value="Beta-lactamase2"/>
    <property type="match status" value="1"/>
</dbReference>
<dbReference type="InterPro" id="IPR045155">
    <property type="entry name" value="Beta-lactam_cat"/>
</dbReference>
<keyword evidence="5" id="KW-0378">Hydrolase</keyword>
<feature type="signal peptide" evidence="3">
    <location>
        <begin position="1"/>
        <end position="27"/>
    </location>
</feature>
<evidence type="ECO:0000313" key="6">
    <source>
        <dbReference type="Proteomes" id="UP001597542"/>
    </source>
</evidence>
<evidence type="ECO:0000256" key="2">
    <source>
        <dbReference type="ARBA" id="ARBA00030171"/>
    </source>
</evidence>
<dbReference type="PANTHER" id="PTHR35333:SF3">
    <property type="entry name" value="BETA-LACTAMASE-TYPE TRANSPEPTIDASE FOLD CONTAINING PROTEIN"/>
    <property type="match status" value="1"/>
</dbReference>
<evidence type="ECO:0000259" key="4">
    <source>
        <dbReference type="Pfam" id="PF13354"/>
    </source>
</evidence>
<dbReference type="PANTHER" id="PTHR35333">
    <property type="entry name" value="BETA-LACTAMASE"/>
    <property type="match status" value="1"/>
</dbReference>
<gene>
    <name evidence="5" type="ORF">ACFSUT_00090</name>
</gene>
<organism evidence="5 6">
    <name type="scientific">Amycolatopsis albidoflavus</name>
    <dbReference type="NCBI Taxonomy" id="102226"/>
    <lineage>
        <taxon>Bacteria</taxon>
        <taxon>Bacillati</taxon>
        <taxon>Actinomycetota</taxon>
        <taxon>Actinomycetes</taxon>
        <taxon>Pseudonocardiales</taxon>
        <taxon>Pseudonocardiaceae</taxon>
        <taxon>Amycolatopsis</taxon>
    </lineage>
</organism>
<dbReference type="InterPro" id="IPR006311">
    <property type="entry name" value="TAT_signal"/>
</dbReference>
<dbReference type="Proteomes" id="UP001597542">
    <property type="component" value="Unassembled WGS sequence"/>
</dbReference>
<dbReference type="RefSeq" id="WP_344268409.1">
    <property type="nucleotide sequence ID" value="NZ_BAAAHV010000005.1"/>
</dbReference>
<feature type="domain" description="Beta-lactamase class A catalytic" evidence="4">
    <location>
        <begin position="56"/>
        <end position="184"/>
    </location>
</feature>
<keyword evidence="6" id="KW-1185">Reference proteome</keyword>
<evidence type="ECO:0000313" key="5">
    <source>
        <dbReference type="EMBL" id="MFD2478652.1"/>
    </source>
</evidence>
<sequence length="368" mass="39597">MLTRRSLLTSVAAAGAATFVLPSLALADPPDQSTPEGWLARLAARRGDVSAVFADGTGRRFSHLPDRSLTVASAIKVVHLLAYTTAVARGRLDPAEQVRVGDWGARHPYIGDGPVGHGNHRNALTYLGIPCDEYGVAKDPDQRVPLRSIAQTMILVSDNSAADYLRSRLGDRALREAAARGGWRMPDVRMFGGEVLLLYFPEYCPPPGSPVEVRRAAGDALSDRFACDPSFRAQVLPRAAEKPPSAEAIMAWSAATGQGSAAQLFGLHHEIATSRDRAAVLAQQLLDVPITKKPSGSKALLYKGGNLPGFLVLGFDVLWPDRRPGTSTIFLKNCTPEDLQYAQVLIQLCVDALYLPDTFSALERALGH</sequence>
<dbReference type="PROSITE" id="PS51318">
    <property type="entry name" value="TAT"/>
    <property type="match status" value="1"/>
</dbReference>
<dbReference type="InterPro" id="IPR012338">
    <property type="entry name" value="Beta-lactam/transpept-like"/>
</dbReference>
<dbReference type="SUPFAM" id="SSF56601">
    <property type="entry name" value="beta-lactamase/transpeptidase-like"/>
    <property type="match status" value="1"/>
</dbReference>
<comment type="caution">
    <text evidence="5">The sequence shown here is derived from an EMBL/GenBank/DDBJ whole genome shotgun (WGS) entry which is preliminary data.</text>
</comment>
<evidence type="ECO:0000256" key="3">
    <source>
        <dbReference type="SAM" id="SignalP"/>
    </source>
</evidence>
<protein>
    <recommendedName>
        <fullName evidence="1">Beta-lactamase</fullName>
    </recommendedName>
    <alternativeName>
        <fullName evidence="2">Penicillinase</fullName>
    </alternativeName>
</protein>